<evidence type="ECO:0000313" key="2">
    <source>
        <dbReference type="Proteomes" id="UP000288884"/>
    </source>
</evidence>
<protein>
    <submittedName>
        <fullName evidence="1">Uncharacterized protein</fullName>
    </submittedName>
</protein>
<reference evidence="1 2" key="1">
    <citation type="submission" date="2017-11" db="EMBL/GenBank/DDBJ databases">
        <title>Characterization of a novel hepta-segmented dsRNA virus from the phytopathogenic fungus Colletotrichum fructicola.</title>
        <authorList>
            <person name="Zhai L."/>
            <person name="Zhang M."/>
            <person name="Hong N."/>
            <person name="Wang G."/>
        </authorList>
    </citation>
    <scope>NUCLEOTIDE SEQUENCE [LARGE SCALE GENOMIC DNA]</scope>
    <source>
        <strain evidence="1">FJ-4</strain>
    </source>
</reference>
<dbReference type="EMBL" id="MG425971">
    <property type="protein sequence ID" value="AXP19676.1"/>
    <property type="molecule type" value="Genomic_RNA"/>
</dbReference>
<evidence type="ECO:0000313" key="1">
    <source>
        <dbReference type="EMBL" id="AXP19676.1"/>
    </source>
</evidence>
<dbReference type="Proteomes" id="UP000288884">
    <property type="component" value="Genome"/>
</dbReference>
<keyword evidence="2" id="KW-1185">Reference proteome</keyword>
<dbReference type="RefSeq" id="YP_009551631.1">
    <property type="nucleotide sequence ID" value="NC_040487.1"/>
</dbReference>
<dbReference type="GeneID" id="41704298"/>
<name>A0A346IME1_9VIRU</name>
<dbReference type="KEGG" id="vg:41704298"/>
<accession>A0A346IME1</accession>
<sequence length="707" mass="76491">MSTPYFGVNIDARLMELDDAYKFRRISARQLIEHVEPLLPLLEGPVPQETRDSVRNAERELGEVTRLHECGLGTADCATERGGGEELVVEVARVYSDAAAAATKHHNEQSEWGRNRDTRIMRRGHHDVTPINRNLISMSYGLPKGADVRALAWTDADVSRPRLLNTLVAGASSLHKLWRLQACSVTLPSGRVLMSEAYPGRGLGGMDMYGFNLHEVALYLTISEDLLVDVSVAGKPEGLRVTNRERFDEFLDLCSIVQFWIVDRMVPISGLNVLEGYTLAQLKTLTTRTQQACTPSGHMVRGPIGALVSLGEWEADDSEKIGVSHCAADGTVSRGTLSPNNIPPGLLTVYATSGGKTVTGGTLTLRGEEGVYTVTSSVTANMTIGHIKELSKCAPTVRDGLFSPTAAGALLTDGDGGIYVDVNHEHVVVPTIFSGVPDGSEIEVVARNCSAMLGYLEDVAALQGWSYSVELGGTQFNIDPSEDGAWARIVVKIRYGPEVRPQWATIVAGELDELAVDSELRLDYGVSGLGRYLLSRFLVGGTFIPGTSLKINKRGRFGAIHGVLKENKAALMLTGSLPTPTNYVVDVKTLARTRGSETQYYAYAIGVAKFIRNQYVGSACCVDDSPELDEFLSANRDELPDEVGALLANPEVPSRDVTTVLSELRALESPPTCVCSLRDVDTSTQCYMESMSAGPVYSGGRIITVLY</sequence>
<organism evidence="1 2">
    <name type="scientific">Colletotrichum fructicola chrysovirus 1</name>
    <dbReference type="NCBI Taxonomy" id="2304034"/>
    <lineage>
        <taxon>Viruses</taxon>
        <taxon>Riboviria</taxon>
        <taxon>Orthornavirae</taxon>
        <taxon>Duplornaviricota</taxon>
        <taxon>Chrymotiviricetes</taxon>
        <taxon>Ghabrivirales</taxon>
        <taxon>Alphatotivirineae</taxon>
        <taxon>Chrysoviridae</taxon>
        <taxon>Betachrysovirus</taxon>
        <taxon>Betachrysovirus colletotrichi</taxon>
    </lineage>
</organism>
<proteinExistence type="predicted"/>